<sequence>MDVFLSSADDCVTGSWSFLIVFIYHFIPELFGLGVSVELFPALPPGGWGGSRWFVYSLMLDAAVQREKGTPHPLTFLSVQFMLFSLSFNSELMSLSCKRLLSV</sequence>
<dbReference type="Proteomes" id="UP001153269">
    <property type="component" value="Unassembled WGS sequence"/>
</dbReference>
<reference evidence="1" key="1">
    <citation type="submission" date="2020-03" db="EMBL/GenBank/DDBJ databases">
        <authorList>
            <person name="Weist P."/>
        </authorList>
    </citation>
    <scope>NUCLEOTIDE SEQUENCE</scope>
</reference>
<name>A0A9N7TKR5_PLEPL</name>
<keyword evidence="2" id="KW-1185">Reference proteome</keyword>
<evidence type="ECO:0000313" key="2">
    <source>
        <dbReference type="Proteomes" id="UP001153269"/>
    </source>
</evidence>
<accession>A0A9N7TKR5</accession>
<evidence type="ECO:0000313" key="1">
    <source>
        <dbReference type="EMBL" id="CAB1413813.1"/>
    </source>
</evidence>
<organism evidence="1 2">
    <name type="scientific">Pleuronectes platessa</name>
    <name type="common">European plaice</name>
    <dbReference type="NCBI Taxonomy" id="8262"/>
    <lineage>
        <taxon>Eukaryota</taxon>
        <taxon>Metazoa</taxon>
        <taxon>Chordata</taxon>
        <taxon>Craniata</taxon>
        <taxon>Vertebrata</taxon>
        <taxon>Euteleostomi</taxon>
        <taxon>Actinopterygii</taxon>
        <taxon>Neopterygii</taxon>
        <taxon>Teleostei</taxon>
        <taxon>Neoteleostei</taxon>
        <taxon>Acanthomorphata</taxon>
        <taxon>Carangaria</taxon>
        <taxon>Pleuronectiformes</taxon>
        <taxon>Pleuronectoidei</taxon>
        <taxon>Pleuronectidae</taxon>
        <taxon>Pleuronectes</taxon>
    </lineage>
</organism>
<dbReference type="EMBL" id="CADEAL010000071">
    <property type="protein sequence ID" value="CAB1413813.1"/>
    <property type="molecule type" value="Genomic_DNA"/>
</dbReference>
<gene>
    <name evidence="1" type="ORF">PLEPLA_LOCUS1515</name>
</gene>
<protein>
    <submittedName>
        <fullName evidence="1">Uncharacterized protein</fullName>
    </submittedName>
</protein>
<proteinExistence type="predicted"/>
<comment type="caution">
    <text evidence="1">The sequence shown here is derived from an EMBL/GenBank/DDBJ whole genome shotgun (WGS) entry which is preliminary data.</text>
</comment>
<dbReference type="AlphaFoldDB" id="A0A9N7TKR5"/>